<dbReference type="InterPro" id="IPR044992">
    <property type="entry name" value="ChyE-like"/>
</dbReference>
<dbReference type="SUPFAM" id="SSF52317">
    <property type="entry name" value="Class I glutamine amidotransferase-like"/>
    <property type="match status" value="1"/>
</dbReference>
<proteinExistence type="predicted"/>
<dbReference type="EMBL" id="KV878126">
    <property type="protein sequence ID" value="OJI98639.1"/>
    <property type="molecule type" value="Genomic_DNA"/>
</dbReference>
<dbReference type="Proteomes" id="UP000184073">
    <property type="component" value="Unassembled WGS sequence"/>
</dbReference>
<dbReference type="RefSeq" id="XP_040664402.1">
    <property type="nucleotide sequence ID" value="XM_040806129.1"/>
</dbReference>
<dbReference type="CDD" id="cd01741">
    <property type="entry name" value="GATase1_1"/>
    <property type="match status" value="1"/>
</dbReference>
<organism evidence="1 2">
    <name type="scientific">Aspergillus versicolor CBS 583.65</name>
    <dbReference type="NCBI Taxonomy" id="1036611"/>
    <lineage>
        <taxon>Eukaryota</taxon>
        <taxon>Fungi</taxon>
        <taxon>Dikarya</taxon>
        <taxon>Ascomycota</taxon>
        <taxon>Pezizomycotina</taxon>
        <taxon>Eurotiomycetes</taxon>
        <taxon>Eurotiomycetidae</taxon>
        <taxon>Eurotiales</taxon>
        <taxon>Aspergillaceae</taxon>
        <taxon>Aspergillus</taxon>
        <taxon>Aspergillus subgen. Nidulantes</taxon>
    </lineage>
</organism>
<sequence length="307" mass="33208">MLHIAILDVDVPVPTVYAARGLYSSQFRALLQPAAARLNLPASSIYTTAFDVAGGSLPPLQALRSSPRSTTNGVADEQALNPLALPIDGILITGAAAGAYQAAKHPWIVPLQNFIQTVFDDFPHVKMFGSCFGHQIIAQALLSSDARGASDSTPPPSVKVEQSPYGYEMGLASVKVTPEFSAHFPALSETLPLPNEMRLQMVHGDWVAFLPGKDRLPEPWVNVGSTEACPVQGLYCPGRVLTYQGHFEFDVFANTETCLEFARRYGWDQTDVERYLGLIGKGRVEGTVENADDSRAAAEVVVLFFGQ</sequence>
<dbReference type="OrthoDB" id="1669814at2759"/>
<gene>
    <name evidence="1" type="ORF">ASPVEDRAFT_123852</name>
</gene>
<dbReference type="InterPro" id="IPR029062">
    <property type="entry name" value="Class_I_gatase-like"/>
</dbReference>
<evidence type="ECO:0000313" key="1">
    <source>
        <dbReference type="EMBL" id="OJI98639.1"/>
    </source>
</evidence>
<keyword evidence="2" id="KW-1185">Reference proteome</keyword>
<dbReference type="GO" id="GO:0005634">
    <property type="term" value="C:nucleus"/>
    <property type="evidence" value="ECO:0007669"/>
    <property type="project" value="TreeGrafter"/>
</dbReference>
<protein>
    <recommendedName>
        <fullName evidence="3">Glutamine amidotransferase domain-containing protein</fullName>
    </recommendedName>
</protein>
<dbReference type="Gene3D" id="3.40.50.880">
    <property type="match status" value="1"/>
</dbReference>
<reference evidence="2" key="1">
    <citation type="journal article" date="2017" name="Genome Biol.">
        <title>Comparative genomics reveals high biological diversity and specific adaptations in the industrially and medically important fungal genus Aspergillus.</title>
        <authorList>
            <person name="de Vries R.P."/>
            <person name="Riley R."/>
            <person name="Wiebenga A."/>
            <person name="Aguilar-Osorio G."/>
            <person name="Amillis S."/>
            <person name="Uchima C.A."/>
            <person name="Anderluh G."/>
            <person name="Asadollahi M."/>
            <person name="Askin M."/>
            <person name="Barry K."/>
            <person name="Battaglia E."/>
            <person name="Bayram O."/>
            <person name="Benocci T."/>
            <person name="Braus-Stromeyer S.A."/>
            <person name="Caldana C."/>
            <person name="Canovas D."/>
            <person name="Cerqueira G.C."/>
            <person name="Chen F."/>
            <person name="Chen W."/>
            <person name="Choi C."/>
            <person name="Clum A."/>
            <person name="Dos Santos R.A."/>
            <person name="Damasio A.R."/>
            <person name="Diallinas G."/>
            <person name="Emri T."/>
            <person name="Fekete E."/>
            <person name="Flipphi M."/>
            <person name="Freyberg S."/>
            <person name="Gallo A."/>
            <person name="Gournas C."/>
            <person name="Habgood R."/>
            <person name="Hainaut M."/>
            <person name="Harispe M.L."/>
            <person name="Henrissat B."/>
            <person name="Hilden K.S."/>
            <person name="Hope R."/>
            <person name="Hossain A."/>
            <person name="Karabika E."/>
            <person name="Karaffa L."/>
            <person name="Karanyi Z."/>
            <person name="Krasevec N."/>
            <person name="Kuo A."/>
            <person name="Kusch H."/>
            <person name="LaButti K."/>
            <person name="Lagendijk E.L."/>
            <person name="Lapidus A."/>
            <person name="Levasseur A."/>
            <person name="Lindquist E."/>
            <person name="Lipzen A."/>
            <person name="Logrieco A.F."/>
            <person name="MacCabe A."/>
            <person name="Maekelae M.R."/>
            <person name="Malavazi I."/>
            <person name="Melin P."/>
            <person name="Meyer V."/>
            <person name="Mielnichuk N."/>
            <person name="Miskei M."/>
            <person name="Molnar A.P."/>
            <person name="Mule G."/>
            <person name="Ngan C.Y."/>
            <person name="Orejas M."/>
            <person name="Orosz E."/>
            <person name="Ouedraogo J.P."/>
            <person name="Overkamp K.M."/>
            <person name="Park H.-S."/>
            <person name="Perrone G."/>
            <person name="Piumi F."/>
            <person name="Punt P.J."/>
            <person name="Ram A.F."/>
            <person name="Ramon A."/>
            <person name="Rauscher S."/>
            <person name="Record E."/>
            <person name="Riano-Pachon D.M."/>
            <person name="Robert V."/>
            <person name="Roehrig J."/>
            <person name="Ruller R."/>
            <person name="Salamov A."/>
            <person name="Salih N.S."/>
            <person name="Samson R.A."/>
            <person name="Sandor E."/>
            <person name="Sanguinetti M."/>
            <person name="Schuetze T."/>
            <person name="Sepcic K."/>
            <person name="Shelest E."/>
            <person name="Sherlock G."/>
            <person name="Sophianopoulou V."/>
            <person name="Squina F.M."/>
            <person name="Sun H."/>
            <person name="Susca A."/>
            <person name="Todd R.B."/>
            <person name="Tsang A."/>
            <person name="Unkles S.E."/>
            <person name="van de Wiele N."/>
            <person name="van Rossen-Uffink D."/>
            <person name="Oliveira J.V."/>
            <person name="Vesth T.C."/>
            <person name="Visser J."/>
            <person name="Yu J.-H."/>
            <person name="Zhou M."/>
            <person name="Andersen M.R."/>
            <person name="Archer D.B."/>
            <person name="Baker S.E."/>
            <person name="Benoit I."/>
            <person name="Brakhage A.A."/>
            <person name="Braus G.H."/>
            <person name="Fischer R."/>
            <person name="Frisvad J.C."/>
            <person name="Goldman G.H."/>
            <person name="Houbraken J."/>
            <person name="Oakley B."/>
            <person name="Pocsi I."/>
            <person name="Scazzocchio C."/>
            <person name="Seiboth B."/>
            <person name="vanKuyk P.A."/>
            <person name="Wortman J."/>
            <person name="Dyer P.S."/>
            <person name="Grigoriev I.V."/>
        </authorList>
    </citation>
    <scope>NUCLEOTIDE SEQUENCE [LARGE SCALE GENOMIC DNA]</scope>
    <source>
        <strain evidence="2">CBS 583.65</strain>
    </source>
</reference>
<evidence type="ECO:0008006" key="3">
    <source>
        <dbReference type="Google" id="ProtNLM"/>
    </source>
</evidence>
<dbReference type="STRING" id="1036611.A0A1L9PAT5"/>
<dbReference type="GeneID" id="63721640"/>
<dbReference type="VEuPathDB" id="FungiDB:ASPVEDRAFT_123852"/>
<accession>A0A1L9PAT5</accession>
<name>A0A1L9PAT5_ASPVE</name>
<dbReference type="PANTHER" id="PTHR42695">
    <property type="entry name" value="GLUTAMINE AMIDOTRANSFERASE YLR126C-RELATED"/>
    <property type="match status" value="1"/>
</dbReference>
<dbReference type="GO" id="GO:0005829">
    <property type="term" value="C:cytosol"/>
    <property type="evidence" value="ECO:0007669"/>
    <property type="project" value="TreeGrafter"/>
</dbReference>
<evidence type="ECO:0000313" key="2">
    <source>
        <dbReference type="Proteomes" id="UP000184073"/>
    </source>
</evidence>
<dbReference type="PANTHER" id="PTHR42695:SF6">
    <property type="entry name" value="GLUTAMINE AMIDOTRANSFERASE DOMAIN-CONTAINING PROTEIN"/>
    <property type="match status" value="1"/>
</dbReference>
<dbReference type="AlphaFoldDB" id="A0A1L9PAT5"/>